<evidence type="ECO:0000256" key="3">
    <source>
        <dbReference type="ARBA" id="ARBA00022741"/>
    </source>
</evidence>
<dbReference type="PANTHER" id="PTHR43820:SF4">
    <property type="entry name" value="HIGH-AFFINITY BRANCHED-CHAIN AMINO ACID TRANSPORT ATP-BINDING PROTEIN LIVF"/>
    <property type="match status" value="1"/>
</dbReference>
<proteinExistence type="inferred from homology"/>
<feature type="domain" description="ABC transporter" evidence="6">
    <location>
        <begin position="19"/>
        <end position="250"/>
    </location>
</feature>
<dbReference type="GO" id="GO:0015658">
    <property type="term" value="F:branched-chain amino acid transmembrane transporter activity"/>
    <property type="evidence" value="ECO:0007669"/>
    <property type="project" value="TreeGrafter"/>
</dbReference>
<protein>
    <submittedName>
        <fullName evidence="7">ABC transporter ATP-binding protein</fullName>
    </submittedName>
</protein>
<evidence type="ECO:0000256" key="4">
    <source>
        <dbReference type="ARBA" id="ARBA00022840"/>
    </source>
</evidence>
<evidence type="ECO:0000256" key="2">
    <source>
        <dbReference type="ARBA" id="ARBA00022448"/>
    </source>
</evidence>
<dbReference type="GO" id="GO:0016887">
    <property type="term" value="F:ATP hydrolysis activity"/>
    <property type="evidence" value="ECO:0007669"/>
    <property type="project" value="InterPro"/>
</dbReference>
<keyword evidence="4 7" id="KW-0067">ATP-binding</keyword>
<evidence type="ECO:0000313" key="8">
    <source>
        <dbReference type="Proteomes" id="UP000192997"/>
    </source>
</evidence>
<keyword evidence="5" id="KW-0029">Amino-acid transport</keyword>
<dbReference type="CDD" id="cd03224">
    <property type="entry name" value="ABC_TM1139_LivF_branched"/>
    <property type="match status" value="1"/>
</dbReference>
<evidence type="ECO:0000256" key="1">
    <source>
        <dbReference type="ARBA" id="ARBA00005417"/>
    </source>
</evidence>
<sequence>MINNPENSPKDNSRNNYLLEVENVHAGYIKDVDILQGINFRVGYGELVTVIGPNGAGKSTLAKTIFGLLTPHTGTITFGGEKINGLKCDQIVKKGMCYVPQIANVFPSLTIEENLEMGAFVRNIPLKPLKDKIFTMFPRLGDRRLQRAGTLSGGERQMLAMGKALMLEPRLLLLDEPSAALSPILVTQVFEQIKQINQGGTAIVLVEQNARKALELAHTGYVLVSGKDEISGSGQELLQDPKVGELYLGAGEKTVDIKPELK</sequence>
<dbReference type="Gene3D" id="3.40.50.300">
    <property type="entry name" value="P-loop containing nucleotide triphosphate hydrolases"/>
    <property type="match status" value="1"/>
</dbReference>
<comment type="similarity">
    <text evidence="1">Belongs to the ABC transporter superfamily.</text>
</comment>
<evidence type="ECO:0000313" key="7">
    <source>
        <dbReference type="EMBL" id="OSO94616.1"/>
    </source>
</evidence>
<dbReference type="RefSeq" id="WP_009342694.1">
    <property type="nucleotide sequence ID" value="NZ_NBYN01000009.1"/>
</dbReference>
<dbReference type="SMART" id="SM00382">
    <property type="entry name" value="AAA"/>
    <property type="match status" value="1"/>
</dbReference>
<dbReference type="InterPro" id="IPR003439">
    <property type="entry name" value="ABC_transporter-like_ATP-bd"/>
</dbReference>
<dbReference type="GO" id="GO:0015807">
    <property type="term" value="P:L-amino acid transport"/>
    <property type="evidence" value="ECO:0007669"/>
    <property type="project" value="TreeGrafter"/>
</dbReference>
<dbReference type="PROSITE" id="PS00211">
    <property type="entry name" value="ABC_TRANSPORTER_1"/>
    <property type="match status" value="1"/>
</dbReference>
<dbReference type="InterPro" id="IPR017871">
    <property type="entry name" value="ABC_transporter-like_CS"/>
</dbReference>
<dbReference type="InterPro" id="IPR027417">
    <property type="entry name" value="P-loop_NTPase"/>
</dbReference>
<keyword evidence="3" id="KW-0547">Nucleotide-binding</keyword>
<dbReference type="PANTHER" id="PTHR43820">
    <property type="entry name" value="HIGH-AFFINITY BRANCHED-CHAIN AMINO ACID TRANSPORT ATP-BINDING PROTEIN LIVF"/>
    <property type="match status" value="1"/>
</dbReference>
<dbReference type="AlphaFoldDB" id="A0A1X4GBW7"/>
<dbReference type="PROSITE" id="PS50893">
    <property type="entry name" value="ABC_TRANSPORTER_2"/>
    <property type="match status" value="1"/>
</dbReference>
<evidence type="ECO:0000256" key="5">
    <source>
        <dbReference type="ARBA" id="ARBA00022970"/>
    </source>
</evidence>
<evidence type="ECO:0000259" key="6">
    <source>
        <dbReference type="PROSITE" id="PS50893"/>
    </source>
</evidence>
<accession>A0A1X4GBW7</accession>
<comment type="caution">
    <text evidence="7">The sequence shown here is derived from an EMBL/GenBank/DDBJ whole genome shotgun (WGS) entry which is preliminary data.</text>
</comment>
<dbReference type="SUPFAM" id="SSF52540">
    <property type="entry name" value="P-loop containing nucleoside triphosphate hydrolases"/>
    <property type="match status" value="1"/>
</dbReference>
<dbReference type="InterPro" id="IPR052156">
    <property type="entry name" value="BCAA_Transport_ATP-bd_LivF"/>
</dbReference>
<dbReference type="InterPro" id="IPR003593">
    <property type="entry name" value="AAA+_ATPase"/>
</dbReference>
<dbReference type="GO" id="GO:0005524">
    <property type="term" value="F:ATP binding"/>
    <property type="evidence" value="ECO:0007669"/>
    <property type="project" value="UniProtKB-KW"/>
</dbReference>
<reference evidence="8" key="1">
    <citation type="submission" date="2017-04" db="EMBL/GenBank/DDBJ databases">
        <authorList>
            <person name="Abreu V.A."/>
            <person name="Popin R.V."/>
            <person name="Rigonato J."/>
            <person name="Andreote A.P."/>
            <person name="Schaker P.C."/>
            <person name="Hoff-Risseti C."/>
            <person name="Alvarenga D.O."/>
            <person name="Varani A.M."/>
            <person name="Fiore M.F."/>
        </authorList>
    </citation>
    <scope>NUCLEOTIDE SEQUENCE [LARGE SCALE GENOMIC DNA]</scope>
    <source>
        <strain evidence="8">CENA303</strain>
    </source>
</reference>
<dbReference type="EMBL" id="NBYN01000009">
    <property type="protein sequence ID" value="OSO94616.1"/>
    <property type="molecule type" value="Genomic_DNA"/>
</dbReference>
<dbReference type="Pfam" id="PF00005">
    <property type="entry name" value="ABC_tran"/>
    <property type="match status" value="1"/>
</dbReference>
<dbReference type="Proteomes" id="UP000192997">
    <property type="component" value="Unassembled WGS sequence"/>
</dbReference>
<keyword evidence="2" id="KW-0813">Transport</keyword>
<gene>
    <name evidence="7" type="ORF">B7O87_02210</name>
</gene>
<organism evidence="7 8">
    <name type="scientific">Cylindrospermopsis raciborskii CENA303</name>
    <dbReference type="NCBI Taxonomy" id="1170769"/>
    <lineage>
        <taxon>Bacteria</taxon>
        <taxon>Bacillati</taxon>
        <taxon>Cyanobacteriota</taxon>
        <taxon>Cyanophyceae</taxon>
        <taxon>Nostocales</taxon>
        <taxon>Aphanizomenonaceae</taxon>
        <taxon>Cylindrospermopsis</taxon>
    </lineage>
</organism>
<name>A0A1X4GBW7_9CYAN</name>